<gene>
    <name evidence="3" type="ORF">CLOLEP_01456</name>
</gene>
<dbReference type="InterPro" id="IPR001387">
    <property type="entry name" value="Cro/C1-type_HTH"/>
</dbReference>
<organism evidence="3 4">
    <name type="scientific">[Clostridium] leptum DSM 753</name>
    <dbReference type="NCBI Taxonomy" id="428125"/>
    <lineage>
        <taxon>Bacteria</taxon>
        <taxon>Bacillati</taxon>
        <taxon>Bacillota</taxon>
        <taxon>Clostridia</taxon>
        <taxon>Eubacteriales</taxon>
        <taxon>Oscillospiraceae</taxon>
        <taxon>Oscillospiraceae incertae sedis</taxon>
    </lineage>
</organism>
<dbReference type="InterPro" id="IPR010982">
    <property type="entry name" value="Lambda_DNA-bd_dom_sf"/>
</dbReference>
<reference evidence="3 4" key="2">
    <citation type="submission" date="2007-08" db="EMBL/GenBank/DDBJ databases">
        <authorList>
            <person name="Fulton L."/>
            <person name="Clifton S."/>
            <person name="Fulton B."/>
            <person name="Xu J."/>
            <person name="Minx P."/>
            <person name="Pepin K.H."/>
            <person name="Johnson M."/>
            <person name="Thiruvilangam P."/>
            <person name="Bhonagiri V."/>
            <person name="Nash W.E."/>
            <person name="Wang C."/>
            <person name="Mardis E.R."/>
            <person name="Wilson R.K."/>
        </authorList>
    </citation>
    <scope>NUCLEOTIDE SEQUENCE [LARGE SCALE GENOMIC DNA]</scope>
    <source>
        <strain evidence="3 4">DSM 753</strain>
    </source>
</reference>
<dbReference type="Gene3D" id="1.10.260.40">
    <property type="entry name" value="lambda repressor-like DNA-binding domains"/>
    <property type="match status" value="1"/>
</dbReference>
<evidence type="ECO:0000313" key="4">
    <source>
        <dbReference type="Proteomes" id="UP000003490"/>
    </source>
</evidence>
<sequence>MQKMHKSQYAIIALDMINTVRKMYQRIRDLREDRDLSQAALAKLLNVSQSTYSRYESGYLDIPSNILIALARFYQVSVDYILGLTD</sequence>
<dbReference type="Proteomes" id="UP000003490">
    <property type="component" value="Unassembled WGS sequence"/>
</dbReference>
<keyword evidence="1 3" id="KW-0238">DNA-binding</keyword>
<protein>
    <submittedName>
        <fullName evidence="3">DNA-binding helix-turn-helix protein</fullName>
    </submittedName>
</protein>
<dbReference type="GO" id="GO:0003677">
    <property type="term" value="F:DNA binding"/>
    <property type="evidence" value="ECO:0007669"/>
    <property type="project" value="UniProtKB-KW"/>
</dbReference>
<evidence type="ECO:0000259" key="2">
    <source>
        <dbReference type="PROSITE" id="PS50943"/>
    </source>
</evidence>
<proteinExistence type="predicted"/>
<accession>A7VSB5</accession>
<comment type="caution">
    <text evidence="3">The sequence shown here is derived from an EMBL/GenBank/DDBJ whole genome shotgun (WGS) entry which is preliminary data.</text>
</comment>
<dbReference type="PANTHER" id="PTHR46558">
    <property type="entry name" value="TRACRIPTIONAL REGULATORY PROTEIN-RELATED-RELATED"/>
    <property type="match status" value="1"/>
</dbReference>
<evidence type="ECO:0000313" key="3">
    <source>
        <dbReference type="EMBL" id="EDO61945.1"/>
    </source>
</evidence>
<dbReference type="AlphaFoldDB" id="A7VSB5"/>
<evidence type="ECO:0000256" key="1">
    <source>
        <dbReference type="ARBA" id="ARBA00023125"/>
    </source>
</evidence>
<dbReference type="SMART" id="SM00530">
    <property type="entry name" value="HTH_XRE"/>
    <property type="match status" value="1"/>
</dbReference>
<dbReference type="EMBL" id="ABCB02000017">
    <property type="protein sequence ID" value="EDO61945.1"/>
    <property type="molecule type" value="Genomic_DNA"/>
</dbReference>
<dbReference type="eggNOG" id="COG1476">
    <property type="taxonomic scope" value="Bacteria"/>
</dbReference>
<dbReference type="PROSITE" id="PS50943">
    <property type="entry name" value="HTH_CROC1"/>
    <property type="match status" value="1"/>
</dbReference>
<dbReference type="HOGENOM" id="CLU_066192_62_4_9"/>
<dbReference type="PANTHER" id="PTHR46558:SF11">
    <property type="entry name" value="HTH-TYPE TRANSCRIPTIONAL REGULATOR XRE"/>
    <property type="match status" value="1"/>
</dbReference>
<feature type="domain" description="HTH cro/C1-type" evidence="2">
    <location>
        <begin position="27"/>
        <end position="81"/>
    </location>
</feature>
<dbReference type="SUPFAM" id="SSF47413">
    <property type="entry name" value="lambda repressor-like DNA-binding domains"/>
    <property type="match status" value="1"/>
</dbReference>
<name>A7VSB5_9FIRM</name>
<reference evidence="3 4" key="1">
    <citation type="submission" date="2007-08" db="EMBL/GenBank/DDBJ databases">
        <title>Draft genome sequence of Clostridium leptum (DSM 753).</title>
        <authorList>
            <person name="Sudarsanam P."/>
            <person name="Ley R."/>
            <person name="Guruge J."/>
            <person name="Turnbaugh P.J."/>
            <person name="Mahowald M."/>
            <person name="Liep D."/>
            <person name="Gordon J."/>
        </authorList>
    </citation>
    <scope>NUCLEOTIDE SEQUENCE [LARGE SCALE GENOMIC DNA]</scope>
    <source>
        <strain evidence="3 4">DSM 753</strain>
    </source>
</reference>
<dbReference type="Pfam" id="PF01381">
    <property type="entry name" value="HTH_3"/>
    <property type="match status" value="1"/>
</dbReference>
<dbReference type="CDD" id="cd00093">
    <property type="entry name" value="HTH_XRE"/>
    <property type="match status" value="1"/>
</dbReference>